<accession>A0A1F6N9V7</accession>
<evidence type="ECO:0000256" key="1">
    <source>
        <dbReference type="SAM" id="Phobius"/>
    </source>
</evidence>
<dbReference type="Pfam" id="PF09851">
    <property type="entry name" value="SHOCT"/>
    <property type="match status" value="1"/>
</dbReference>
<keyword evidence="1" id="KW-0812">Transmembrane</keyword>
<dbReference type="EMBL" id="MFQK01000038">
    <property type="protein sequence ID" value="OGH80631.1"/>
    <property type="molecule type" value="Genomic_DNA"/>
</dbReference>
<dbReference type="AlphaFoldDB" id="A0A1F6N9V7"/>
<dbReference type="InterPro" id="IPR018649">
    <property type="entry name" value="SHOCT"/>
</dbReference>
<reference evidence="3 4" key="1">
    <citation type="journal article" date="2016" name="Nat. Commun.">
        <title>Thousands of microbial genomes shed light on interconnected biogeochemical processes in an aquifer system.</title>
        <authorList>
            <person name="Anantharaman K."/>
            <person name="Brown C.T."/>
            <person name="Hug L.A."/>
            <person name="Sharon I."/>
            <person name="Castelle C.J."/>
            <person name="Probst A.J."/>
            <person name="Thomas B.C."/>
            <person name="Singh A."/>
            <person name="Wilkins M.J."/>
            <person name="Karaoz U."/>
            <person name="Brodie E.L."/>
            <person name="Williams K.H."/>
            <person name="Hubbard S.S."/>
            <person name="Banfield J.F."/>
        </authorList>
    </citation>
    <scope>NUCLEOTIDE SEQUENCE [LARGE SCALE GENOMIC DNA]</scope>
</reference>
<keyword evidence="1" id="KW-1133">Transmembrane helix</keyword>
<keyword evidence="1" id="KW-0472">Membrane</keyword>
<evidence type="ECO:0000313" key="4">
    <source>
        <dbReference type="Proteomes" id="UP000178726"/>
    </source>
</evidence>
<evidence type="ECO:0000259" key="2">
    <source>
        <dbReference type="Pfam" id="PF09851"/>
    </source>
</evidence>
<feature type="transmembrane region" description="Helical" evidence="1">
    <location>
        <begin position="6"/>
        <end position="31"/>
    </location>
</feature>
<name>A0A1F6N9V7_9BACT</name>
<protein>
    <submittedName>
        <fullName evidence="3">Electron transporter RnfE</fullName>
    </submittedName>
</protein>
<feature type="domain" description="SHOCT" evidence="2">
    <location>
        <begin position="49"/>
        <end position="74"/>
    </location>
</feature>
<comment type="caution">
    <text evidence="3">The sequence shown here is derived from an EMBL/GenBank/DDBJ whole genome shotgun (WGS) entry which is preliminary data.</text>
</comment>
<organism evidence="3 4">
    <name type="scientific">Candidatus Magasanikbacteria bacterium RIFCSPLOWO2_02_FULL_44_11</name>
    <dbReference type="NCBI Taxonomy" id="1798689"/>
    <lineage>
        <taxon>Bacteria</taxon>
        <taxon>Candidatus Magasanikiibacteriota</taxon>
    </lineage>
</organism>
<gene>
    <name evidence="3" type="ORF">A3I29_04295</name>
</gene>
<proteinExistence type="predicted"/>
<sequence>MMNFGYGFGFFGWVFMILWWALVIAAIVALIKWLTSPSSTKGHGAHKSALDMLKERYAKGEIDKKEFEERKKDLV</sequence>
<evidence type="ECO:0000313" key="3">
    <source>
        <dbReference type="EMBL" id="OGH80631.1"/>
    </source>
</evidence>
<dbReference type="Proteomes" id="UP000178726">
    <property type="component" value="Unassembled WGS sequence"/>
</dbReference>